<sequence>MLRVWALGAVGATGAKLREKRGAAPKNTCSPSVQLGFDTQPLGCQSPVFHKEAAFTKMAKHAVVGRGTGGTEFKCDDVKVLKESHDTVVAMEALLTTCVGDAKEREEKRLAEAKRKAEEQEKRDKQEAEKQRLLEERKANAGRAAMRSYE</sequence>
<accession>A0A1Q9F5N9</accession>
<dbReference type="EMBL" id="LSRX01000008">
    <property type="protein sequence ID" value="OLQ15015.1"/>
    <property type="molecule type" value="Genomic_DNA"/>
</dbReference>
<dbReference type="AlphaFoldDB" id="A0A1Q9F5N9"/>
<name>A0A1Q9F5N9_SYMMI</name>
<gene>
    <name evidence="2" type="ORF">AK812_SmicGene802</name>
</gene>
<keyword evidence="3" id="KW-1185">Reference proteome</keyword>
<dbReference type="Proteomes" id="UP000186817">
    <property type="component" value="Unassembled WGS sequence"/>
</dbReference>
<protein>
    <submittedName>
        <fullName evidence="2">Uncharacterized protein</fullName>
    </submittedName>
</protein>
<reference evidence="2 3" key="1">
    <citation type="submission" date="2016-02" db="EMBL/GenBank/DDBJ databases">
        <title>Genome analysis of coral dinoflagellate symbionts highlights evolutionary adaptations to a symbiotic lifestyle.</title>
        <authorList>
            <person name="Aranda M."/>
            <person name="Li Y."/>
            <person name="Liew Y.J."/>
            <person name="Baumgarten S."/>
            <person name="Simakov O."/>
            <person name="Wilson M."/>
            <person name="Piel J."/>
            <person name="Ashoor H."/>
            <person name="Bougouffa S."/>
            <person name="Bajic V.B."/>
            <person name="Ryu T."/>
            <person name="Ravasi T."/>
            <person name="Bayer T."/>
            <person name="Micklem G."/>
            <person name="Kim H."/>
            <person name="Bhak J."/>
            <person name="Lajeunesse T.C."/>
            <person name="Voolstra C.R."/>
        </authorList>
    </citation>
    <scope>NUCLEOTIDE SEQUENCE [LARGE SCALE GENOMIC DNA]</scope>
    <source>
        <strain evidence="2 3">CCMP2467</strain>
    </source>
</reference>
<organism evidence="2 3">
    <name type="scientific">Symbiodinium microadriaticum</name>
    <name type="common">Dinoflagellate</name>
    <name type="synonym">Zooxanthella microadriatica</name>
    <dbReference type="NCBI Taxonomy" id="2951"/>
    <lineage>
        <taxon>Eukaryota</taxon>
        <taxon>Sar</taxon>
        <taxon>Alveolata</taxon>
        <taxon>Dinophyceae</taxon>
        <taxon>Suessiales</taxon>
        <taxon>Symbiodiniaceae</taxon>
        <taxon>Symbiodinium</taxon>
    </lineage>
</organism>
<feature type="region of interest" description="Disordered" evidence="1">
    <location>
        <begin position="110"/>
        <end position="150"/>
    </location>
</feature>
<evidence type="ECO:0000313" key="2">
    <source>
        <dbReference type="EMBL" id="OLQ15015.1"/>
    </source>
</evidence>
<proteinExistence type="predicted"/>
<evidence type="ECO:0000256" key="1">
    <source>
        <dbReference type="SAM" id="MobiDB-lite"/>
    </source>
</evidence>
<evidence type="ECO:0000313" key="3">
    <source>
        <dbReference type="Proteomes" id="UP000186817"/>
    </source>
</evidence>
<comment type="caution">
    <text evidence="2">The sequence shown here is derived from an EMBL/GenBank/DDBJ whole genome shotgun (WGS) entry which is preliminary data.</text>
</comment>
<feature type="compositionally biased region" description="Basic and acidic residues" evidence="1">
    <location>
        <begin position="110"/>
        <end position="139"/>
    </location>
</feature>